<dbReference type="InterPro" id="IPR036055">
    <property type="entry name" value="LDL_receptor-like_sf"/>
</dbReference>
<dbReference type="PROSITE" id="PS50068">
    <property type="entry name" value="LDLRA_2"/>
    <property type="match status" value="2"/>
</dbReference>
<comment type="caution">
    <text evidence="11">Lacks conserved residue(s) required for the propagation of feature annotation.</text>
</comment>
<reference evidence="15 16" key="1">
    <citation type="submission" date="2013-03" db="EMBL/GenBank/DDBJ databases">
        <authorList>
            <person name="Warren W."/>
            <person name="Wilson R.K."/>
        </authorList>
    </citation>
    <scope>NUCLEOTIDE SEQUENCE</scope>
</reference>
<evidence type="ECO:0000313" key="15">
    <source>
        <dbReference type="Ensembl" id="ENSMFAP00000059561.1"/>
    </source>
</evidence>
<dbReference type="PANTHER" id="PTHR24270">
    <property type="entry name" value="LOW-DENSITY LIPOPROTEIN RECEPTOR-RELATED"/>
    <property type="match status" value="1"/>
</dbReference>
<feature type="disulfide bond" evidence="11">
    <location>
        <begin position="69"/>
        <end position="84"/>
    </location>
</feature>
<dbReference type="Gene3D" id="4.10.400.10">
    <property type="entry name" value="Low-density Lipoprotein Receptor"/>
    <property type="match status" value="2"/>
</dbReference>
<dbReference type="Ensembl" id="ENSMFAT00000100363.1">
    <property type="protein sequence ID" value="ENSMFAP00000059561.1"/>
    <property type="gene ID" value="ENSMFAG00000013824.2"/>
</dbReference>
<dbReference type="Pfam" id="PF00057">
    <property type="entry name" value="Ldl_recept_a"/>
    <property type="match status" value="2"/>
</dbReference>
<feature type="compositionally biased region" description="Low complexity" evidence="12">
    <location>
        <begin position="173"/>
        <end position="195"/>
    </location>
</feature>
<dbReference type="SMART" id="SM00192">
    <property type="entry name" value="LDLa"/>
    <property type="match status" value="2"/>
</dbReference>
<feature type="chain" id="PRO_5031345327" evidence="14">
    <location>
        <begin position="26"/>
        <end position="316"/>
    </location>
</feature>
<evidence type="ECO:0000256" key="10">
    <source>
        <dbReference type="ARBA" id="ARBA00023180"/>
    </source>
</evidence>
<dbReference type="SUPFAM" id="SSF57424">
    <property type="entry name" value="LDL receptor-like module"/>
    <property type="match status" value="2"/>
</dbReference>
<evidence type="ECO:0000256" key="12">
    <source>
        <dbReference type="SAM" id="MobiDB-lite"/>
    </source>
</evidence>
<dbReference type="GO" id="GO:0016192">
    <property type="term" value="P:vesicle-mediated transport"/>
    <property type="evidence" value="ECO:0007669"/>
    <property type="project" value="UniProtKB-ARBA"/>
</dbReference>
<evidence type="ECO:0000256" key="14">
    <source>
        <dbReference type="SAM" id="SignalP"/>
    </source>
</evidence>
<keyword evidence="6 13" id="KW-1133">Transmembrane helix</keyword>
<evidence type="ECO:0000256" key="7">
    <source>
        <dbReference type="ARBA" id="ARBA00023136"/>
    </source>
</evidence>
<reference evidence="15" key="3">
    <citation type="submission" date="2025-09" db="UniProtKB">
        <authorList>
            <consortium name="Ensembl"/>
        </authorList>
    </citation>
    <scope>IDENTIFICATION</scope>
</reference>
<dbReference type="InterPro" id="IPR050685">
    <property type="entry name" value="LDLR"/>
</dbReference>
<evidence type="ECO:0000256" key="4">
    <source>
        <dbReference type="ARBA" id="ARBA00022729"/>
    </source>
</evidence>
<dbReference type="InterPro" id="IPR023415">
    <property type="entry name" value="LDLR_class-A_CS"/>
</dbReference>
<keyword evidence="7 13" id="KW-0472">Membrane</keyword>
<keyword evidence="5" id="KW-0677">Repeat</keyword>
<keyword evidence="4 14" id="KW-0732">Signal</keyword>
<dbReference type="GO" id="GO:0012505">
    <property type="term" value="C:endomembrane system"/>
    <property type="evidence" value="ECO:0007669"/>
    <property type="project" value="UniProtKB-SubCell"/>
</dbReference>
<reference evidence="15" key="2">
    <citation type="submission" date="2025-08" db="UniProtKB">
        <authorList>
            <consortium name="Ensembl"/>
        </authorList>
    </citation>
    <scope>IDENTIFICATION</scope>
</reference>
<dbReference type="Proteomes" id="UP000233100">
    <property type="component" value="Chromosome 19"/>
</dbReference>
<sequence>MARGGAQRTGALGLALRLLLGLGLGLEVAATPLSTRTSAQASGPSSGSCPPTKFQCRTSGLCVPLTWRCDRDFDCSDGSDEEECRIEPCTQNGQCPPPPGLPCPCTGVSDCSGRTDKKLRNCSRPACPAGELRCTLSDDCIPLTWRCDGHPDCPDSSDELGCGTNETLLKGDATTTGPPATPESVTSVGNVTSSSAGDQPGSSGVYGVIAAAGKMDLPSHTGGLELRGFRGGGWGGMSCRTPIPVCAELGGCGGSCLPPSYTSVHLFPTAVLSASLVAVTLLLLSWLRAQERLRPLGLLVAMKESLLLSERKTSLP</sequence>
<organism evidence="15 16">
    <name type="scientific">Macaca fascicularis</name>
    <name type="common">Crab-eating macaque</name>
    <name type="synonym">Cynomolgus monkey</name>
    <dbReference type="NCBI Taxonomy" id="9541"/>
    <lineage>
        <taxon>Eukaryota</taxon>
        <taxon>Metazoa</taxon>
        <taxon>Chordata</taxon>
        <taxon>Craniata</taxon>
        <taxon>Vertebrata</taxon>
        <taxon>Euteleostomi</taxon>
        <taxon>Mammalia</taxon>
        <taxon>Eutheria</taxon>
        <taxon>Euarchontoglires</taxon>
        <taxon>Primates</taxon>
        <taxon>Haplorrhini</taxon>
        <taxon>Catarrhini</taxon>
        <taxon>Cercopithecidae</taxon>
        <taxon>Cercopithecinae</taxon>
        <taxon>Macaca</taxon>
    </lineage>
</organism>
<feature type="disulfide bond" evidence="11">
    <location>
        <begin position="147"/>
        <end position="162"/>
    </location>
</feature>
<keyword evidence="10" id="KW-0325">Glycoprotein</keyword>
<name>A0A7N9D6T4_MACFA</name>
<feature type="transmembrane region" description="Helical" evidence="13">
    <location>
        <begin position="266"/>
        <end position="287"/>
    </location>
</feature>
<gene>
    <name evidence="15" type="primary">CD320</name>
</gene>
<dbReference type="Bgee" id="ENSMFAG00000013824">
    <property type="expression patterns" value="Expressed in colon and 12 other cell types or tissues"/>
</dbReference>
<keyword evidence="9" id="KW-0675">Receptor</keyword>
<dbReference type="FunFam" id="4.10.400.10:FF:000002">
    <property type="entry name" value="Low-density lipoprotein receptor-related protein 1"/>
    <property type="match status" value="1"/>
</dbReference>
<evidence type="ECO:0000256" key="9">
    <source>
        <dbReference type="ARBA" id="ARBA00023170"/>
    </source>
</evidence>
<evidence type="ECO:0000256" key="13">
    <source>
        <dbReference type="SAM" id="Phobius"/>
    </source>
</evidence>
<evidence type="ECO:0000256" key="6">
    <source>
        <dbReference type="ARBA" id="ARBA00022989"/>
    </source>
</evidence>
<comment type="subcellular location">
    <subcellularLocation>
        <location evidence="2">Endomembrane system</location>
    </subcellularLocation>
    <subcellularLocation>
        <location evidence="1">Membrane</location>
        <topology evidence="1">Single-pass membrane protein</topology>
    </subcellularLocation>
</comment>
<evidence type="ECO:0000256" key="2">
    <source>
        <dbReference type="ARBA" id="ARBA00004308"/>
    </source>
</evidence>
<keyword evidence="16" id="KW-1185">Reference proteome</keyword>
<dbReference type="PANTHER" id="PTHR24270:SF52">
    <property type="entry name" value="CD320 ANTIGEN"/>
    <property type="match status" value="1"/>
</dbReference>
<evidence type="ECO:0000256" key="11">
    <source>
        <dbReference type="PROSITE-ProRule" id="PRU00124"/>
    </source>
</evidence>
<dbReference type="PROSITE" id="PS01209">
    <property type="entry name" value="LDLRA_1"/>
    <property type="match status" value="2"/>
</dbReference>
<evidence type="ECO:0000313" key="16">
    <source>
        <dbReference type="Proteomes" id="UP000233100"/>
    </source>
</evidence>
<feature type="region of interest" description="Disordered" evidence="12">
    <location>
        <begin position="171"/>
        <end position="199"/>
    </location>
</feature>
<evidence type="ECO:0000256" key="3">
    <source>
        <dbReference type="ARBA" id="ARBA00022692"/>
    </source>
</evidence>
<feature type="signal peptide" evidence="14">
    <location>
        <begin position="1"/>
        <end position="25"/>
    </location>
</feature>
<dbReference type="FunFam" id="4.10.400.10:FF:000045">
    <property type="entry name" value="Low-density lipoprotein receptor-related protein 2"/>
    <property type="match status" value="1"/>
</dbReference>
<evidence type="ECO:0000256" key="5">
    <source>
        <dbReference type="ARBA" id="ARBA00022737"/>
    </source>
</evidence>
<protein>
    <submittedName>
        <fullName evidence="15">CD320 molecule</fullName>
    </submittedName>
</protein>
<accession>A0A7N9D6T4</accession>
<dbReference type="PRINTS" id="PR00261">
    <property type="entry name" value="LDLRECEPTOR"/>
</dbReference>
<dbReference type="InterPro" id="IPR002172">
    <property type="entry name" value="LDrepeatLR_classA_rpt"/>
</dbReference>
<evidence type="ECO:0000256" key="1">
    <source>
        <dbReference type="ARBA" id="ARBA00004167"/>
    </source>
</evidence>
<keyword evidence="8 11" id="KW-1015">Disulfide bond</keyword>
<proteinExistence type="predicted"/>
<keyword evidence="3 13" id="KW-0812">Transmembrane</keyword>
<dbReference type="CDD" id="cd00112">
    <property type="entry name" value="LDLa"/>
    <property type="match status" value="2"/>
</dbReference>
<dbReference type="AlphaFoldDB" id="A0A7N9D6T4"/>
<evidence type="ECO:0000256" key="8">
    <source>
        <dbReference type="ARBA" id="ARBA00023157"/>
    </source>
</evidence>
<dbReference type="GO" id="GO:0005886">
    <property type="term" value="C:plasma membrane"/>
    <property type="evidence" value="ECO:0007669"/>
    <property type="project" value="TreeGrafter"/>
</dbReference>
<dbReference type="GeneTree" id="ENSGT00730000111436"/>